<keyword evidence="4 6" id="KW-0067">ATP-binding</keyword>
<evidence type="ECO:0000313" key="7">
    <source>
        <dbReference type="Proteomes" id="UP000321400"/>
    </source>
</evidence>
<dbReference type="PROSITE" id="PS00211">
    <property type="entry name" value="ABC_TRANSPORTER_1"/>
    <property type="match status" value="1"/>
</dbReference>
<reference evidence="6 7" key="1">
    <citation type="submission" date="2019-07" db="EMBL/GenBank/DDBJ databases">
        <title>Whole genome shotgun sequence of Halolactibacillus alkaliphilus NBRC 103919.</title>
        <authorList>
            <person name="Hosoyama A."/>
            <person name="Uohara A."/>
            <person name="Ohji S."/>
            <person name="Ichikawa N."/>
        </authorList>
    </citation>
    <scope>NUCLEOTIDE SEQUENCE [LARGE SCALE GENOMIC DNA]</scope>
    <source>
        <strain evidence="6 7">NBRC 103919</strain>
    </source>
</reference>
<dbReference type="OrthoDB" id="9804819at2"/>
<dbReference type="GO" id="GO:0005524">
    <property type="term" value="F:ATP binding"/>
    <property type="evidence" value="ECO:0007669"/>
    <property type="project" value="UniProtKB-KW"/>
</dbReference>
<dbReference type="InterPro" id="IPR017871">
    <property type="entry name" value="ABC_transporter-like_CS"/>
</dbReference>
<dbReference type="STRING" id="442899.SAMN05720591_13117"/>
<organism evidence="6 7">
    <name type="scientific">Halolactibacillus alkaliphilus</name>
    <dbReference type="NCBI Taxonomy" id="442899"/>
    <lineage>
        <taxon>Bacteria</taxon>
        <taxon>Bacillati</taxon>
        <taxon>Bacillota</taxon>
        <taxon>Bacilli</taxon>
        <taxon>Bacillales</taxon>
        <taxon>Bacillaceae</taxon>
        <taxon>Halolactibacillus</taxon>
    </lineage>
</organism>
<comment type="caution">
    <text evidence="6">The sequence shown here is derived from an EMBL/GenBank/DDBJ whole genome shotgun (WGS) entry which is preliminary data.</text>
</comment>
<dbReference type="CDD" id="cd03230">
    <property type="entry name" value="ABC_DR_subfamily_A"/>
    <property type="match status" value="1"/>
</dbReference>
<dbReference type="InterPro" id="IPR003593">
    <property type="entry name" value="AAA+_ATPase"/>
</dbReference>
<dbReference type="EMBL" id="BJYE01000033">
    <property type="protein sequence ID" value="GEN57583.1"/>
    <property type="molecule type" value="Genomic_DNA"/>
</dbReference>
<dbReference type="Pfam" id="PF13732">
    <property type="entry name" value="DrrA1-3_C"/>
    <property type="match status" value="1"/>
</dbReference>
<dbReference type="Pfam" id="PF00005">
    <property type="entry name" value="ABC_tran"/>
    <property type="match status" value="1"/>
</dbReference>
<dbReference type="InterPro" id="IPR003439">
    <property type="entry name" value="ABC_transporter-like_ATP-bd"/>
</dbReference>
<dbReference type="PROSITE" id="PS50893">
    <property type="entry name" value="ABC_TRANSPORTER_2"/>
    <property type="match status" value="1"/>
</dbReference>
<gene>
    <name evidence="6" type="primary">yxlF</name>
    <name evidence="6" type="ORF">HAL01_20470</name>
</gene>
<evidence type="ECO:0000256" key="2">
    <source>
        <dbReference type="ARBA" id="ARBA00022448"/>
    </source>
</evidence>
<keyword evidence="7" id="KW-1185">Reference proteome</keyword>
<keyword evidence="2" id="KW-0813">Transport</keyword>
<keyword evidence="3" id="KW-0547">Nucleotide-binding</keyword>
<evidence type="ECO:0000259" key="5">
    <source>
        <dbReference type="PROSITE" id="PS50893"/>
    </source>
</evidence>
<comment type="similarity">
    <text evidence="1">Belongs to the ABC transporter superfamily.</text>
</comment>
<dbReference type="InterPro" id="IPR025302">
    <property type="entry name" value="DrrA1/2-like_C"/>
</dbReference>
<dbReference type="Proteomes" id="UP000321400">
    <property type="component" value="Unassembled WGS sequence"/>
</dbReference>
<dbReference type="Gene3D" id="3.40.50.300">
    <property type="entry name" value="P-loop containing nucleotide triphosphate hydrolases"/>
    <property type="match status" value="1"/>
</dbReference>
<protein>
    <submittedName>
        <fullName evidence="6">Putative ABC transporter ATP-binding protein YxlF</fullName>
    </submittedName>
</protein>
<dbReference type="AlphaFoldDB" id="A0A511X3S2"/>
<dbReference type="SMART" id="SM00382">
    <property type="entry name" value="AAA"/>
    <property type="match status" value="1"/>
</dbReference>
<dbReference type="PANTHER" id="PTHR43335:SF11">
    <property type="entry name" value="ABC TRANSPORTER RELATED"/>
    <property type="match status" value="1"/>
</dbReference>
<feature type="domain" description="ABC transporter" evidence="5">
    <location>
        <begin position="2"/>
        <end position="228"/>
    </location>
</feature>
<evidence type="ECO:0000256" key="3">
    <source>
        <dbReference type="ARBA" id="ARBA00022741"/>
    </source>
</evidence>
<evidence type="ECO:0000256" key="1">
    <source>
        <dbReference type="ARBA" id="ARBA00005417"/>
    </source>
</evidence>
<evidence type="ECO:0000256" key="4">
    <source>
        <dbReference type="ARBA" id="ARBA00022840"/>
    </source>
</evidence>
<sequence>MINIQSLEKKFQETIAVSKIDLQLEEGQTIALLGPNGAGKTTTFRMLAGLIKPTSGSIIFDQVDESMDHRHYIGYLPQYPQFHGWMTGYEFLILIGELSGLTKKESRERASVLLKRTGLENAKNKRISGYSGGMKQRLGIAQAMIHKPKLLILDEPVSSLDPVGRRDVLDLLKALQEETTILFSTHILSDAEEISDYLVVMNEGHVVEQGKVQDLAIKYQKQVIKLSLSEAPEDWIETLHNLPYVKSIKQQSLNLYLETTNIAATREAILALIIENDLTLTHFSIEKTTLEEMFLEVIGFEATLPLIKKRITYAST</sequence>
<dbReference type="SUPFAM" id="SSF52540">
    <property type="entry name" value="P-loop containing nucleoside triphosphate hydrolases"/>
    <property type="match status" value="1"/>
</dbReference>
<dbReference type="GO" id="GO:0016887">
    <property type="term" value="F:ATP hydrolysis activity"/>
    <property type="evidence" value="ECO:0007669"/>
    <property type="project" value="InterPro"/>
</dbReference>
<evidence type="ECO:0000313" key="6">
    <source>
        <dbReference type="EMBL" id="GEN57583.1"/>
    </source>
</evidence>
<dbReference type="PANTHER" id="PTHR43335">
    <property type="entry name" value="ABC TRANSPORTER, ATP-BINDING PROTEIN"/>
    <property type="match status" value="1"/>
</dbReference>
<name>A0A511X3S2_9BACI</name>
<dbReference type="RefSeq" id="WP_089803161.1">
    <property type="nucleotide sequence ID" value="NZ_BJYE01000033.1"/>
</dbReference>
<accession>A0A511X3S2</accession>
<proteinExistence type="inferred from homology"/>
<dbReference type="InterPro" id="IPR027417">
    <property type="entry name" value="P-loop_NTPase"/>
</dbReference>